<keyword evidence="15" id="KW-0472">Membrane</keyword>
<sequence length="461" mass="50920">MAFDFLEDTNKKIHFIGIGGISMSALAEILLYRGYKVSGSDKSESSITERLSKKGAEIYIGHNPSNINEVDLIVYTAAISKDNPELTKAQELNIPTLDRAEFLGSIMKDHKYNVAISGTHGKTTTTSMFSHIALSSNLDPTILVGGNLDIINGNVHVGNSEYFITEACEYKASFLKFFPYIGIILNVEADHLDFYKDINDIESTFLKFANLIPSNGYLIANGDDNRALNISKKVNCNVITFGLKNGDIKAKNIIFNANGCPSFDVYNNEKKLFSISLNVPGEHNILNSLASISAALALNIGNDSIIKGLSSFFGTHRRFEIKGKTHGITVIDDYAHHPTEIKATLNAVKNFPHNRIFCVFQPHTYSRTISLFDDFSNSFFNTDILVLADIYAAREKDTGIVSSDTLGNKIRDNGIYCKNLHTFNDITNFLRTELKEGDVLLTVGAGDIYKVGEMFLNNTAS</sequence>
<keyword evidence="15" id="KW-0812">Transmembrane</keyword>
<dbReference type="InterPro" id="IPR013221">
    <property type="entry name" value="Mur_ligase_cen"/>
</dbReference>
<evidence type="ECO:0000256" key="5">
    <source>
        <dbReference type="ARBA" id="ARBA00022598"/>
    </source>
</evidence>
<comment type="function">
    <text evidence="14">Cell wall formation.</text>
</comment>
<feature type="binding site" evidence="14">
    <location>
        <begin position="118"/>
        <end position="124"/>
    </location>
    <ligand>
        <name>ATP</name>
        <dbReference type="ChEBI" id="CHEBI:30616"/>
    </ligand>
</feature>
<feature type="domain" description="Mur ligase N-terminal catalytic" evidence="16">
    <location>
        <begin position="12"/>
        <end position="110"/>
    </location>
</feature>
<feature type="domain" description="Mur ligase central" evidence="18">
    <location>
        <begin position="116"/>
        <end position="295"/>
    </location>
</feature>
<comment type="subcellular location">
    <subcellularLocation>
        <location evidence="1 14">Cytoplasm</location>
    </subcellularLocation>
</comment>
<keyword evidence="9 14" id="KW-0133">Cell shape</keyword>
<proteinExistence type="inferred from homology"/>
<evidence type="ECO:0000256" key="14">
    <source>
        <dbReference type="HAMAP-Rule" id="MF_00046"/>
    </source>
</evidence>
<accession>A0ABT4D387</accession>
<keyword evidence="4 14" id="KW-0963">Cytoplasm</keyword>
<evidence type="ECO:0000259" key="18">
    <source>
        <dbReference type="Pfam" id="PF08245"/>
    </source>
</evidence>
<dbReference type="GO" id="GO:0008763">
    <property type="term" value="F:UDP-N-acetylmuramate-L-alanine ligase activity"/>
    <property type="evidence" value="ECO:0007669"/>
    <property type="project" value="UniProtKB-EC"/>
</dbReference>
<keyword evidence="8 14" id="KW-0067">ATP-binding</keyword>
<evidence type="ECO:0000256" key="1">
    <source>
        <dbReference type="ARBA" id="ARBA00004496"/>
    </source>
</evidence>
<evidence type="ECO:0000256" key="7">
    <source>
        <dbReference type="ARBA" id="ARBA00022741"/>
    </source>
</evidence>
<evidence type="ECO:0000256" key="8">
    <source>
        <dbReference type="ARBA" id="ARBA00022840"/>
    </source>
</evidence>
<comment type="caution">
    <text evidence="19">The sequence shown here is derived from an EMBL/GenBank/DDBJ whole genome shotgun (WGS) entry which is preliminary data.</text>
</comment>
<comment type="similarity">
    <text evidence="14">Belongs to the MurCDEF family.</text>
</comment>
<dbReference type="Pfam" id="PF02875">
    <property type="entry name" value="Mur_ligase_C"/>
    <property type="match status" value="1"/>
</dbReference>
<evidence type="ECO:0000256" key="10">
    <source>
        <dbReference type="ARBA" id="ARBA00022984"/>
    </source>
</evidence>
<keyword evidence="10 14" id="KW-0573">Peptidoglycan synthesis</keyword>
<dbReference type="InterPro" id="IPR036565">
    <property type="entry name" value="Mur-like_cat_sf"/>
</dbReference>
<evidence type="ECO:0000256" key="11">
    <source>
        <dbReference type="ARBA" id="ARBA00023306"/>
    </source>
</evidence>
<gene>
    <name evidence="14 19" type="primary">murC</name>
    <name evidence="19" type="ORF">OW763_15320</name>
</gene>
<keyword evidence="5 14" id="KW-0436">Ligase</keyword>
<keyword evidence="15" id="KW-1133">Transmembrane helix</keyword>
<evidence type="ECO:0000256" key="9">
    <source>
        <dbReference type="ARBA" id="ARBA00022960"/>
    </source>
</evidence>
<name>A0ABT4D387_9CLOT</name>
<evidence type="ECO:0000256" key="6">
    <source>
        <dbReference type="ARBA" id="ARBA00022618"/>
    </source>
</evidence>
<keyword evidence="6 14" id="KW-0132">Cell division</keyword>
<dbReference type="InterPro" id="IPR004101">
    <property type="entry name" value="Mur_ligase_C"/>
</dbReference>
<dbReference type="EC" id="6.3.2.8" evidence="3 14"/>
<evidence type="ECO:0000256" key="13">
    <source>
        <dbReference type="ARBA" id="ARBA00047833"/>
    </source>
</evidence>
<dbReference type="SUPFAM" id="SSF53244">
    <property type="entry name" value="MurD-like peptide ligases, peptide-binding domain"/>
    <property type="match status" value="1"/>
</dbReference>
<evidence type="ECO:0000256" key="4">
    <source>
        <dbReference type="ARBA" id="ARBA00022490"/>
    </source>
</evidence>
<evidence type="ECO:0000256" key="12">
    <source>
        <dbReference type="ARBA" id="ARBA00023316"/>
    </source>
</evidence>
<keyword evidence="20" id="KW-1185">Reference proteome</keyword>
<evidence type="ECO:0000256" key="3">
    <source>
        <dbReference type="ARBA" id="ARBA00012211"/>
    </source>
</evidence>
<dbReference type="PANTHER" id="PTHR43445:SF3">
    <property type="entry name" value="UDP-N-ACETYLMURAMATE--L-ALANINE LIGASE"/>
    <property type="match status" value="1"/>
</dbReference>
<dbReference type="Proteomes" id="UP001078443">
    <property type="component" value="Unassembled WGS sequence"/>
</dbReference>
<dbReference type="InterPro" id="IPR000713">
    <property type="entry name" value="Mur_ligase_N"/>
</dbReference>
<dbReference type="Gene3D" id="3.40.50.720">
    <property type="entry name" value="NAD(P)-binding Rossmann-like Domain"/>
    <property type="match status" value="1"/>
</dbReference>
<feature type="domain" description="Mur ligase C-terminal" evidence="17">
    <location>
        <begin position="317"/>
        <end position="446"/>
    </location>
</feature>
<evidence type="ECO:0000256" key="2">
    <source>
        <dbReference type="ARBA" id="ARBA00004752"/>
    </source>
</evidence>
<evidence type="ECO:0000259" key="17">
    <source>
        <dbReference type="Pfam" id="PF02875"/>
    </source>
</evidence>
<dbReference type="Gene3D" id="3.90.190.20">
    <property type="entry name" value="Mur ligase, C-terminal domain"/>
    <property type="match status" value="1"/>
</dbReference>
<comment type="catalytic activity">
    <reaction evidence="13 14">
        <text>UDP-N-acetyl-alpha-D-muramate + L-alanine + ATP = UDP-N-acetyl-alpha-D-muramoyl-L-alanine + ADP + phosphate + H(+)</text>
        <dbReference type="Rhea" id="RHEA:23372"/>
        <dbReference type="ChEBI" id="CHEBI:15378"/>
        <dbReference type="ChEBI" id="CHEBI:30616"/>
        <dbReference type="ChEBI" id="CHEBI:43474"/>
        <dbReference type="ChEBI" id="CHEBI:57972"/>
        <dbReference type="ChEBI" id="CHEBI:70757"/>
        <dbReference type="ChEBI" id="CHEBI:83898"/>
        <dbReference type="ChEBI" id="CHEBI:456216"/>
        <dbReference type="EC" id="6.3.2.8"/>
    </reaction>
</comment>
<dbReference type="InterPro" id="IPR050061">
    <property type="entry name" value="MurCDEF_pg_biosynth"/>
</dbReference>
<dbReference type="InterPro" id="IPR036615">
    <property type="entry name" value="Mur_ligase_C_dom_sf"/>
</dbReference>
<dbReference type="PANTHER" id="PTHR43445">
    <property type="entry name" value="UDP-N-ACETYLMURAMATE--L-ALANINE LIGASE-RELATED"/>
    <property type="match status" value="1"/>
</dbReference>
<keyword evidence="11 14" id="KW-0131">Cell cycle</keyword>
<protein>
    <recommendedName>
        <fullName evidence="3 14">UDP-N-acetylmuramate--L-alanine ligase</fullName>
        <ecNumber evidence="3 14">6.3.2.8</ecNumber>
    </recommendedName>
    <alternativeName>
        <fullName evidence="14">UDP-N-acetylmuramoyl-L-alanine synthetase</fullName>
    </alternativeName>
</protein>
<evidence type="ECO:0000313" key="20">
    <source>
        <dbReference type="Proteomes" id="UP001078443"/>
    </source>
</evidence>
<dbReference type="EMBL" id="JAPQER010000009">
    <property type="protein sequence ID" value="MCY6485698.1"/>
    <property type="molecule type" value="Genomic_DNA"/>
</dbReference>
<dbReference type="InterPro" id="IPR005758">
    <property type="entry name" value="UDP-N-AcMur_Ala_ligase_MurC"/>
</dbReference>
<keyword evidence="7 14" id="KW-0547">Nucleotide-binding</keyword>
<dbReference type="Pfam" id="PF01225">
    <property type="entry name" value="Mur_ligase"/>
    <property type="match status" value="1"/>
</dbReference>
<feature type="transmembrane region" description="Helical" evidence="15">
    <location>
        <begin position="13"/>
        <end position="32"/>
    </location>
</feature>
<dbReference type="Pfam" id="PF08245">
    <property type="entry name" value="Mur_ligase_M"/>
    <property type="match status" value="1"/>
</dbReference>
<dbReference type="SUPFAM" id="SSF53623">
    <property type="entry name" value="MurD-like peptide ligases, catalytic domain"/>
    <property type="match status" value="1"/>
</dbReference>
<evidence type="ECO:0000256" key="15">
    <source>
        <dbReference type="SAM" id="Phobius"/>
    </source>
</evidence>
<keyword evidence="12 14" id="KW-0961">Cell wall biogenesis/degradation</keyword>
<dbReference type="SUPFAM" id="SSF51984">
    <property type="entry name" value="MurCD N-terminal domain"/>
    <property type="match status" value="1"/>
</dbReference>
<comment type="pathway">
    <text evidence="2 14">Cell wall biogenesis; peptidoglycan biosynthesis.</text>
</comment>
<evidence type="ECO:0000313" key="19">
    <source>
        <dbReference type="EMBL" id="MCY6485698.1"/>
    </source>
</evidence>
<reference evidence="19" key="1">
    <citation type="submission" date="2022-12" db="EMBL/GenBank/DDBJ databases">
        <authorList>
            <person name="Wang J."/>
        </authorList>
    </citation>
    <scope>NUCLEOTIDE SEQUENCE</scope>
    <source>
        <strain evidence="19">HY-45-18</strain>
    </source>
</reference>
<organism evidence="19 20">
    <name type="scientific">Clostridium aestuarii</name>
    <dbReference type="NCBI Taxonomy" id="338193"/>
    <lineage>
        <taxon>Bacteria</taxon>
        <taxon>Bacillati</taxon>
        <taxon>Bacillota</taxon>
        <taxon>Clostridia</taxon>
        <taxon>Eubacteriales</taxon>
        <taxon>Clostridiaceae</taxon>
        <taxon>Clostridium</taxon>
    </lineage>
</organism>
<dbReference type="Gene3D" id="3.40.1190.10">
    <property type="entry name" value="Mur-like, catalytic domain"/>
    <property type="match status" value="1"/>
</dbReference>
<dbReference type="HAMAP" id="MF_00046">
    <property type="entry name" value="MurC"/>
    <property type="match status" value="1"/>
</dbReference>
<evidence type="ECO:0000259" key="16">
    <source>
        <dbReference type="Pfam" id="PF01225"/>
    </source>
</evidence>
<dbReference type="RefSeq" id="WP_268042255.1">
    <property type="nucleotide sequence ID" value="NZ_JAPQER010000009.1"/>
</dbReference>
<dbReference type="NCBIfam" id="TIGR01082">
    <property type="entry name" value="murC"/>
    <property type="match status" value="1"/>
</dbReference>